<organism evidence="3 4">
    <name type="scientific">Rotaria magnacalcarata</name>
    <dbReference type="NCBI Taxonomy" id="392030"/>
    <lineage>
        <taxon>Eukaryota</taxon>
        <taxon>Metazoa</taxon>
        <taxon>Spiralia</taxon>
        <taxon>Gnathifera</taxon>
        <taxon>Rotifera</taxon>
        <taxon>Eurotatoria</taxon>
        <taxon>Bdelloidea</taxon>
        <taxon>Philodinida</taxon>
        <taxon>Philodinidae</taxon>
        <taxon>Rotaria</taxon>
    </lineage>
</organism>
<keyword evidence="2" id="KW-0732">Signal</keyword>
<dbReference type="AlphaFoldDB" id="A0A8S3JY62"/>
<feature type="compositionally biased region" description="Acidic residues" evidence="1">
    <location>
        <begin position="47"/>
        <end position="80"/>
    </location>
</feature>
<comment type="caution">
    <text evidence="3">The sequence shown here is derived from an EMBL/GenBank/DDBJ whole genome shotgun (WGS) entry which is preliminary data.</text>
</comment>
<accession>A0A8S3JY62</accession>
<name>A0A8S3JY62_9BILA</name>
<feature type="chain" id="PRO_5035791589" evidence="2">
    <location>
        <begin position="24"/>
        <end position="88"/>
    </location>
</feature>
<sequence>MEAMSFEEELLLVILICILSIDSVINDIAVNLDESRFDVDICTVRELEEESDDEERDTLVDDVSDEEEREEVDEESDDESRVDVVLQL</sequence>
<gene>
    <name evidence="3" type="ORF">GIL414_LOCUS86281</name>
</gene>
<feature type="region of interest" description="Disordered" evidence="1">
    <location>
        <begin position="47"/>
        <end position="88"/>
    </location>
</feature>
<evidence type="ECO:0000313" key="4">
    <source>
        <dbReference type="Proteomes" id="UP000681720"/>
    </source>
</evidence>
<protein>
    <submittedName>
        <fullName evidence="3">Uncharacterized protein</fullName>
    </submittedName>
</protein>
<evidence type="ECO:0000256" key="1">
    <source>
        <dbReference type="SAM" id="MobiDB-lite"/>
    </source>
</evidence>
<dbReference type="EMBL" id="CAJOBJ010374108">
    <property type="protein sequence ID" value="CAF5224787.1"/>
    <property type="molecule type" value="Genomic_DNA"/>
</dbReference>
<reference evidence="3" key="1">
    <citation type="submission" date="2021-02" db="EMBL/GenBank/DDBJ databases">
        <authorList>
            <person name="Nowell W R."/>
        </authorList>
    </citation>
    <scope>NUCLEOTIDE SEQUENCE</scope>
</reference>
<evidence type="ECO:0000313" key="3">
    <source>
        <dbReference type="EMBL" id="CAF5224787.1"/>
    </source>
</evidence>
<dbReference type="Proteomes" id="UP000681720">
    <property type="component" value="Unassembled WGS sequence"/>
</dbReference>
<evidence type="ECO:0000256" key="2">
    <source>
        <dbReference type="SAM" id="SignalP"/>
    </source>
</evidence>
<proteinExistence type="predicted"/>
<feature type="signal peptide" evidence="2">
    <location>
        <begin position="1"/>
        <end position="23"/>
    </location>
</feature>